<evidence type="ECO:0000259" key="2">
    <source>
        <dbReference type="Pfam" id="PF03795"/>
    </source>
</evidence>
<protein>
    <submittedName>
        <fullName evidence="3">YciI family protein</fullName>
    </submittedName>
</protein>
<keyword evidence="4" id="KW-1185">Reference proteome</keyword>
<organism evidence="3 4">
    <name type="scientific">Roseateles subflavus</name>
    <dbReference type="NCBI Taxonomy" id="3053353"/>
    <lineage>
        <taxon>Bacteria</taxon>
        <taxon>Pseudomonadati</taxon>
        <taxon>Pseudomonadota</taxon>
        <taxon>Betaproteobacteria</taxon>
        <taxon>Burkholderiales</taxon>
        <taxon>Sphaerotilaceae</taxon>
        <taxon>Roseateles</taxon>
    </lineage>
</organism>
<feature type="domain" description="YCII-related" evidence="2">
    <location>
        <begin position="2"/>
        <end position="110"/>
    </location>
</feature>
<sequence length="118" mass="12908">MSYMLLILEPHGQRAERGREAGEQVYERMLQFGAELQAQGRLLASNSLAVRGSRVQKRDGQLSITDGPFAESKELVGGFFLLDVPTREAALEIAARCPAAEWATVEVRGVGPCFDDAQ</sequence>
<evidence type="ECO:0000313" key="3">
    <source>
        <dbReference type="EMBL" id="MDL5031310.1"/>
    </source>
</evidence>
<dbReference type="InterPro" id="IPR005545">
    <property type="entry name" value="YCII"/>
</dbReference>
<dbReference type="InterPro" id="IPR011008">
    <property type="entry name" value="Dimeric_a/b-barrel"/>
</dbReference>
<dbReference type="EMBL" id="JASVDS010000001">
    <property type="protein sequence ID" value="MDL5031310.1"/>
    <property type="molecule type" value="Genomic_DNA"/>
</dbReference>
<gene>
    <name evidence="3" type="ORF">QRD43_05255</name>
</gene>
<comment type="caution">
    <text evidence="3">The sequence shown here is derived from an EMBL/GenBank/DDBJ whole genome shotgun (WGS) entry which is preliminary data.</text>
</comment>
<dbReference type="Proteomes" id="UP001238603">
    <property type="component" value="Unassembled WGS sequence"/>
</dbReference>
<accession>A0ABT7LEM6</accession>
<proteinExistence type="inferred from homology"/>
<dbReference type="SUPFAM" id="SSF54909">
    <property type="entry name" value="Dimeric alpha+beta barrel"/>
    <property type="match status" value="1"/>
</dbReference>
<reference evidence="3 4" key="1">
    <citation type="submission" date="2023-06" db="EMBL/GenBank/DDBJ databases">
        <title>Pelomonas sp. APW6 16S ribosomal RNA gene genome sequencing and assembly.</title>
        <authorList>
            <person name="Woo H."/>
        </authorList>
    </citation>
    <scope>NUCLEOTIDE SEQUENCE [LARGE SCALE GENOMIC DNA]</scope>
    <source>
        <strain evidence="3 4">APW6</strain>
    </source>
</reference>
<evidence type="ECO:0000313" key="4">
    <source>
        <dbReference type="Proteomes" id="UP001238603"/>
    </source>
</evidence>
<evidence type="ECO:0000256" key="1">
    <source>
        <dbReference type="ARBA" id="ARBA00007689"/>
    </source>
</evidence>
<comment type="similarity">
    <text evidence="1">Belongs to the YciI family.</text>
</comment>
<dbReference type="PANTHER" id="PTHR35174">
    <property type="entry name" value="BLL7171 PROTEIN-RELATED"/>
    <property type="match status" value="1"/>
</dbReference>
<dbReference type="Pfam" id="PF03795">
    <property type="entry name" value="YCII"/>
    <property type="match status" value="1"/>
</dbReference>
<name>A0ABT7LEM6_9BURK</name>
<dbReference type="RefSeq" id="WP_285981418.1">
    <property type="nucleotide sequence ID" value="NZ_JASVDS010000001.1"/>
</dbReference>
<dbReference type="Gene3D" id="3.30.70.1060">
    <property type="entry name" value="Dimeric alpha+beta barrel"/>
    <property type="match status" value="1"/>
</dbReference>
<dbReference type="PANTHER" id="PTHR35174:SF3">
    <property type="entry name" value="BLL7171 PROTEIN"/>
    <property type="match status" value="1"/>
</dbReference>